<evidence type="ECO:0000313" key="10">
    <source>
        <dbReference type="EMBL" id="KAB8220225.1"/>
    </source>
</evidence>
<keyword evidence="3 8" id="KW-0812">Transmembrane</keyword>
<feature type="domain" description="ABC transporter" evidence="9">
    <location>
        <begin position="30"/>
        <end position="291"/>
    </location>
</feature>
<dbReference type="GO" id="GO:0005524">
    <property type="term" value="F:ATP binding"/>
    <property type="evidence" value="ECO:0007669"/>
    <property type="project" value="UniProtKB-KW"/>
</dbReference>
<accession>A0A5N6ET59</accession>
<reference evidence="10 11" key="1">
    <citation type="submission" date="2019-04" db="EMBL/GenBank/DDBJ databases">
        <title>Fungal friends and foes A comparative genomics study of 23 Aspergillus species from section Flavi.</title>
        <authorList>
            <consortium name="DOE Joint Genome Institute"/>
            <person name="Kjaerbolling I."/>
            <person name="Vesth T.C."/>
            <person name="Frisvad J.C."/>
            <person name="Nybo J.L."/>
            <person name="Theobald S."/>
            <person name="Kildgaard S."/>
            <person name="Petersen T.I."/>
            <person name="Kuo A."/>
            <person name="Sato A."/>
            <person name="Lyhne E.K."/>
            <person name="Kogle M.E."/>
            <person name="Wiebenga A."/>
            <person name="Kun R.S."/>
            <person name="Lubbers R.J."/>
            <person name="Makela M.R."/>
            <person name="Barry K."/>
            <person name="Chovatia M."/>
            <person name="Clum A."/>
            <person name="Daum C."/>
            <person name="Haridas S."/>
            <person name="He G."/>
            <person name="LaButti K."/>
            <person name="Lipzen A."/>
            <person name="Mondo S."/>
            <person name="Pangilinan J."/>
            <person name="Riley R."/>
            <person name="Salamov A."/>
            <person name="Simmons B.A."/>
            <person name="Magnuson J.K."/>
            <person name="Henrissat B."/>
            <person name="Mortensen U.H."/>
            <person name="Larsen T.O."/>
            <person name="De vries R.P."/>
            <person name="Grigoriev I.V."/>
            <person name="Machida M."/>
            <person name="Baker S.E."/>
            <person name="Andersen M.R."/>
        </authorList>
    </citation>
    <scope>NUCLEOTIDE SEQUENCE [LARGE SCALE GENOMIC DNA]</scope>
    <source>
        <strain evidence="10 11">CBS 126849</strain>
    </source>
</reference>
<dbReference type="InterPro" id="IPR017871">
    <property type="entry name" value="ABC_transporter-like_CS"/>
</dbReference>
<keyword evidence="2" id="KW-0813">Transport</keyword>
<dbReference type="InterPro" id="IPR003439">
    <property type="entry name" value="ABC_transporter-like_ATP-bd"/>
</dbReference>
<gene>
    <name evidence="10" type="ORF">BDV33DRAFT_203730</name>
</gene>
<keyword evidence="7 8" id="KW-0472">Membrane</keyword>
<name>A0A5N6ET59_9EURO</name>
<evidence type="ECO:0000259" key="9">
    <source>
        <dbReference type="PROSITE" id="PS50893"/>
    </source>
</evidence>
<dbReference type="PROSITE" id="PS00211">
    <property type="entry name" value="ABC_TRANSPORTER_1"/>
    <property type="match status" value="1"/>
</dbReference>
<evidence type="ECO:0000256" key="1">
    <source>
        <dbReference type="ARBA" id="ARBA00004141"/>
    </source>
</evidence>
<feature type="transmembrane region" description="Helical" evidence="8">
    <location>
        <begin position="331"/>
        <end position="347"/>
    </location>
</feature>
<dbReference type="GO" id="GO:0016887">
    <property type="term" value="F:ATP hydrolysis activity"/>
    <property type="evidence" value="ECO:0007669"/>
    <property type="project" value="InterPro"/>
</dbReference>
<keyword evidence="6 8" id="KW-1133">Transmembrane helix</keyword>
<dbReference type="PROSITE" id="PS50893">
    <property type="entry name" value="ABC_TRANSPORTER_2"/>
    <property type="match status" value="1"/>
</dbReference>
<dbReference type="GO" id="GO:0016628">
    <property type="term" value="F:oxidoreductase activity, acting on the CH-CH group of donors, NAD or NADP as acceptor"/>
    <property type="evidence" value="ECO:0007669"/>
    <property type="project" value="InterPro"/>
</dbReference>
<evidence type="ECO:0000256" key="6">
    <source>
        <dbReference type="ARBA" id="ARBA00022989"/>
    </source>
</evidence>
<dbReference type="Pfam" id="PF01222">
    <property type="entry name" value="ERG4_ERG24"/>
    <property type="match status" value="1"/>
</dbReference>
<evidence type="ECO:0000256" key="8">
    <source>
        <dbReference type="SAM" id="Phobius"/>
    </source>
</evidence>
<dbReference type="Gene3D" id="3.40.50.300">
    <property type="entry name" value="P-loop containing nucleotide triphosphate hydrolases"/>
    <property type="match status" value="1"/>
</dbReference>
<keyword evidence="5" id="KW-0067">ATP-binding</keyword>
<dbReference type="AlphaFoldDB" id="A0A5N6ET59"/>
<dbReference type="GO" id="GO:0042626">
    <property type="term" value="F:ATPase-coupled transmembrane transporter activity"/>
    <property type="evidence" value="ECO:0007669"/>
    <property type="project" value="TreeGrafter"/>
</dbReference>
<dbReference type="GO" id="GO:0016126">
    <property type="term" value="P:sterol biosynthetic process"/>
    <property type="evidence" value="ECO:0007669"/>
    <property type="project" value="InterPro"/>
</dbReference>
<dbReference type="InterPro" id="IPR027417">
    <property type="entry name" value="P-loop_NTPase"/>
</dbReference>
<sequence>MMAVSSSELIDIQAHKISAHTTPSPLLWSSRLTAYVKGADYEYVPRTILDEVTAYIPSGRLTAIMGSSGSGKTTLLNVLAGRDRESNLRSSGYATYNGLEKPKNVRIAYVTQQDTLPHNLSVREALQYAAELRSVWERAHQRNSVVEGVLSRLGLTRCANTIIGKEGEKGCSGGEKRRISIAVQLLTGASALFCDEPTSGLDSATALQVVQTLKHLVADALEFHDCSLWEALRHIVSDPAILLYRYQPPSLPVALYFATWIAFQATLFTILPGTIAIGQPTPAGERLCYRLNGFKCWLITVLTSLLLWVTGVIDLHFIASNWSELLSASTYYAWILAVLALVKAHLAPSHLMDRKFSGNFFTDLYNGIELNPRVGKYWDVKLFHNGHCAMTGWTSM</sequence>
<dbReference type="SMART" id="SM00382">
    <property type="entry name" value="AAA"/>
    <property type="match status" value="1"/>
</dbReference>
<dbReference type="EMBL" id="ML733431">
    <property type="protein sequence ID" value="KAB8220225.1"/>
    <property type="molecule type" value="Genomic_DNA"/>
</dbReference>
<comment type="subcellular location">
    <subcellularLocation>
        <location evidence="1">Membrane</location>
        <topology evidence="1">Multi-pass membrane protein</topology>
    </subcellularLocation>
</comment>
<evidence type="ECO:0000256" key="3">
    <source>
        <dbReference type="ARBA" id="ARBA00022692"/>
    </source>
</evidence>
<dbReference type="PANTHER" id="PTHR48041:SF119">
    <property type="entry name" value="ROA1P"/>
    <property type="match status" value="1"/>
</dbReference>
<dbReference type="Pfam" id="PF00005">
    <property type="entry name" value="ABC_tran"/>
    <property type="match status" value="1"/>
</dbReference>
<dbReference type="InterPro" id="IPR003593">
    <property type="entry name" value="AAA+_ATPase"/>
</dbReference>
<protein>
    <submittedName>
        <fullName evidence="10">P-loop containing nucleoside triphosphate hydrolase protein</fullName>
    </submittedName>
</protein>
<feature type="transmembrane region" description="Helical" evidence="8">
    <location>
        <begin position="253"/>
        <end position="275"/>
    </location>
</feature>
<dbReference type="SUPFAM" id="SSF52540">
    <property type="entry name" value="P-loop containing nucleoside triphosphate hydrolases"/>
    <property type="match status" value="1"/>
</dbReference>
<dbReference type="InterPro" id="IPR001171">
    <property type="entry name" value="ERG24_DHCR-like"/>
</dbReference>
<dbReference type="InterPro" id="IPR050352">
    <property type="entry name" value="ABCG_transporters"/>
</dbReference>
<keyword evidence="10" id="KW-0378">Hydrolase</keyword>
<dbReference type="GO" id="GO:0016020">
    <property type="term" value="C:membrane"/>
    <property type="evidence" value="ECO:0007669"/>
    <property type="project" value="UniProtKB-SubCell"/>
</dbReference>
<evidence type="ECO:0000256" key="7">
    <source>
        <dbReference type="ARBA" id="ARBA00023136"/>
    </source>
</evidence>
<keyword evidence="11" id="KW-1185">Reference proteome</keyword>
<evidence type="ECO:0000256" key="4">
    <source>
        <dbReference type="ARBA" id="ARBA00022741"/>
    </source>
</evidence>
<dbReference type="Proteomes" id="UP000326799">
    <property type="component" value="Unassembled WGS sequence"/>
</dbReference>
<keyword evidence="4" id="KW-0547">Nucleotide-binding</keyword>
<proteinExistence type="predicted"/>
<evidence type="ECO:0000256" key="5">
    <source>
        <dbReference type="ARBA" id="ARBA00022840"/>
    </source>
</evidence>
<evidence type="ECO:0000313" key="11">
    <source>
        <dbReference type="Proteomes" id="UP000326799"/>
    </source>
</evidence>
<dbReference type="PANTHER" id="PTHR48041">
    <property type="entry name" value="ABC TRANSPORTER G FAMILY MEMBER 28"/>
    <property type="match status" value="1"/>
</dbReference>
<feature type="transmembrane region" description="Helical" evidence="8">
    <location>
        <begin position="296"/>
        <end position="319"/>
    </location>
</feature>
<evidence type="ECO:0000256" key="2">
    <source>
        <dbReference type="ARBA" id="ARBA00022448"/>
    </source>
</evidence>
<organism evidence="10 11">
    <name type="scientific">Aspergillus novoparasiticus</name>
    <dbReference type="NCBI Taxonomy" id="986946"/>
    <lineage>
        <taxon>Eukaryota</taxon>
        <taxon>Fungi</taxon>
        <taxon>Dikarya</taxon>
        <taxon>Ascomycota</taxon>
        <taxon>Pezizomycotina</taxon>
        <taxon>Eurotiomycetes</taxon>
        <taxon>Eurotiomycetidae</taxon>
        <taxon>Eurotiales</taxon>
        <taxon>Aspergillaceae</taxon>
        <taxon>Aspergillus</taxon>
        <taxon>Aspergillus subgen. Circumdati</taxon>
    </lineage>
</organism>